<evidence type="ECO:0000313" key="3">
    <source>
        <dbReference type="Proteomes" id="UP001620626"/>
    </source>
</evidence>
<reference evidence="2 3" key="1">
    <citation type="submission" date="2024-10" db="EMBL/GenBank/DDBJ databases">
        <authorList>
            <person name="Kim D."/>
        </authorList>
    </citation>
    <scope>NUCLEOTIDE SEQUENCE [LARGE SCALE GENOMIC DNA]</scope>
    <source>
        <strain evidence="2">BH-2024</strain>
    </source>
</reference>
<dbReference type="InterPro" id="IPR009689">
    <property type="entry name" value="DUF1280"/>
</dbReference>
<proteinExistence type="predicted"/>
<dbReference type="EMBL" id="JBICBT010000591">
    <property type="protein sequence ID" value="KAL3108319.1"/>
    <property type="molecule type" value="Genomic_DNA"/>
</dbReference>
<dbReference type="Pfam" id="PF06918">
    <property type="entry name" value="DUF1280"/>
    <property type="match status" value="1"/>
</dbReference>
<name>A0ABD2KZR6_9BILA</name>
<accession>A0ABD2KZR6</accession>
<feature type="compositionally biased region" description="Low complexity" evidence="1">
    <location>
        <begin position="125"/>
        <end position="141"/>
    </location>
</feature>
<feature type="region of interest" description="Disordered" evidence="1">
    <location>
        <begin position="1"/>
        <end position="28"/>
    </location>
</feature>
<evidence type="ECO:0000313" key="2">
    <source>
        <dbReference type="EMBL" id="KAL3108319.1"/>
    </source>
</evidence>
<evidence type="ECO:0000256" key="1">
    <source>
        <dbReference type="SAM" id="MobiDB-lite"/>
    </source>
</evidence>
<dbReference type="AlphaFoldDB" id="A0ABD2KZR6"/>
<dbReference type="PANTHER" id="PTHR31424">
    <property type="entry name" value="PROTEIN CBG23806"/>
    <property type="match status" value="1"/>
</dbReference>
<protein>
    <submittedName>
        <fullName evidence="2">Uncharacterized protein</fullName>
    </submittedName>
</protein>
<feature type="region of interest" description="Disordered" evidence="1">
    <location>
        <begin position="123"/>
        <end position="156"/>
    </location>
</feature>
<sequence length="666" mass="77846">MPKRHNKTKQGRQHLLHRPKKRWSRRRQLQDQCRRRKWTRKFWNLAIRCHQHQQRQLAIWCRSRQHQLRQWTTPPSLAIDERSPRIEQLEKQLKDRDDTIQFLREQDRNREALISDLIRQLEQCAAPPTATPTTRKTTPNRGRPRKPIDELQRSSRKRLTEQILDAIDRDRLRSASRCSLERIHREVRHKYGHYTPKKAPPKKGKDEMEANDGLLLMTQLGTQKAYQRMKATLRAFGLIRKCNLVFWLVTLKRRICAPLRYEQGVGFVCVDVRSALESRFCAAKDNMISFGNNIFVKISGEYGQSFPKITVSFFQAVRSNSPSNNFIVAVFPAKDSRENLERYGEAFWGQIEQIDALEGKTVKWFIGGDISFIWSLIGHCGSAVTTFPSPICTCRTDQMLQEQSCQLRSIDQTIELAEQWRTTLQNGDKATAAVRSASMGITKPPLLRSINFDRIIPAPFHVFQGIGNAIVRELERQEGCAPIAQQFFRRIGARREQFRKRDLTGNSIRKILVRAAEMDELFTTEWPKAICRTLEHLGKIQNFSKAQVLSPNDLDGLERSIDDFKAYLLLFHFVPFARQHQFIGLLDEQGDEALHSVWRRLKQWWKCMPDAEQILQQLEHHFVNNWLLDTGRIDELKQNYEERKDEDDTDEEAPGEIDDDCQIDII</sequence>
<dbReference type="PANTHER" id="PTHR31424:SF5">
    <property type="entry name" value="APPLE DOMAIN-CONTAINING PROTEIN"/>
    <property type="match status" value="1"/>
</dbReference>
<dbReference type="Proteomes" id="UP001620626">
    <property type="component" value="Unassembled WGS sequence"/>
</dbReference>
<keyword evidence="3" id="KW-1185">Reference proteome</keyword>
<feature type="compositionally biased region" description="Basic residues" evidence="1">
    <location>
        <begin position="1"/>
        <end position="27"/>
    </location>
</feature>
<organism evidence="2 3">
    <name type="scientific">Heterodera trifolii</name>
    <dbReference type="NCBI Taxonomy" id="157864"/>
    <lineage>
        <taxon>Eukaryota</taxon>
        <taxon>Metazoa</taxon>
        <taxon>Ecdysozoa</taxon>
        <taxon>Nematoda</taxon>
        <taxon>Chromadorea</taxon>
        <taxon>Rhabditida</taxon>
        <taxon>Tylenchina</taxon>
        <taxon>Tylenchomorpha</taxon>
        <taxon>Tylenchoidea</taxon>
        <taxon>Heteroderidae</taxon>
        <taxon>Heteroderinae</taxon>
        <taxon>Heterodera</taxon>
    </lineage>
</organism>
<gene>
    <name evidence="2" type="ORF">niasHT_014468</name>
</gene>
<comment type="caution">
    <text evidence="2">The sequence shown here is derived from an EMBL/GenBank/DDBJ whole genome shotgun (WGS) entry which is preliminary data.</text>
</comment>